<feature type="compositionally biased region" description="Basic and acidic residues" evidence="2">
    <location>
        <begin position="29"/>
        <end position="39"/>
    </location>
</feature>
<dbReference type="GO" id="GO:0003682">
    <property type="term" value="F:chromatin binding"/>
    <property type="evidence" value="ECO:0007669"/>
    <property type="project" value="InterPro"/>
</dbReference>
<proteinExistence type="predicted"/>
<feature type="compositionally biased region" description="Basic and acidic residues" evidence="2">
    <location>
        <begin position="453"/>
        <end position="462"/>
    </location>
</feature>
<dbReference type="PANTHER" id="PTHR46576:SF1">
    <property type="entry name" value="BROMO ADJACENT HOMOLOGY DOMAIN-CONTAINING 1 PROTEIN"/>
    <property type="match status" value="1"/>
</dbReference>
<evidence type="ECO:0000259" key="3">
    <source>
        <dbReference type="PROSITE" id="PS51038"/>
    </source>
</evidence>
<evidence type="ECO:0000313" key="4">
    <source>
        <dbReference type="EMBL" id="VDI08247.1"/>
    </source>
</evidence>
<dbReference type="EMBL" id="UYJE01002155">
    <property type="protein sequence ID" value="VDI08247.1"/>
    <property type="molecule type" value="Genomic_DNA"/>
</dbReference>
<dbReference type="PROSITE" id="PS51038">
    <property type="entry name" value="BAH"/>
    <property type="match status" value="1"/>
</dbReference>
<feature type="compositionally biased region" description="Low complexity" evidence="2">
    <location>
        <begin position="1537"/>
        <end position="1546"/>
    </location>
</feature>
<feature type="region of interest" description="Disordered" evidence="2">
    <location>
        <begin position="714"/>
        <end position="749"/>
    </location>
</feature>
<sequence>MASPVSGDEAKQDAITESSNNADSLNNEINKEEYDKEHIIQQTLNVNIDKKNENDQNSVQEGNCSEANKQTLSVDDKDPVLQPTSSETDKQSEISVTHNTKVNIAEHRSIEEPLFSVSSRSSNDQLLSVSQRSIDEPLFSVSSRSSNDQLLSVSQRSIDEPLFSVSSASRDGQLLPVRSTEHIEQQIVSNIDKCSISVQKKDESSKCDSDICLDDEISKLKVNLVDKESSLEKEIVVKDLSLITSDKETSNESEIKVIELSLENKALEKQIKNENEIVVEDSSLENETLKKQISGVKEIIVTDSSLENKRTEKQTSDESEIIVEDSSWENNILGKQSTNEKEIIVEDLPLENKTSKIQTLTEKEINLEKSSLENNTLDKQTSNEILVKDSSLENKTTEKETPNKNETIKSASGFGVQSEEDSVGFDYSGKEEESEFTKDDINSKSVDTELECEDKSLSKTDDSEIDQENNGTGQLSVETKVKPLEFTSSSCLQDGKSDEKQNEQITDLKSVTCDKTVQISHGLSSKHNSKNIQARRLKLDALVANIKSLKTAELQDNLQDEVDSSFDRTLTEVIKSSIESDQDTLDNKSDSTIQVKKEKVVESESVHSGNSTLSEISLSEENIIVVKKCEEEEGKISVLKARIKVEDSNCCSNVTAVTDLNSSKADKNLSDEVQDLKLKLEHVEVENYHEKQSKRSKFDCDELNKSKVSEKKSDEVQDLIKNKSSDSGKRSVSTENSIEEVQDSNSKALTKSGDTKIKVEDLNSKTISNCDNALLQSDNCNIKSEIGCEDVDEDIEIDVEKLDDISDNFLLLQSADDNKLQSDNIDIKSDTEEEIVKYTQNESCEKSKPQFLKPPIFHFDSQGDKKISDVIGNKQAVVFLGERVTKDRSIEETNKLIKLADLSQDSNQDETSKLTKLANVKPKKPVKKIEMIRQPVRRMKRVASLNALAMVNILFGKEESPRSKKSSDSKAANKKVISNKSLSKAKMLLEAKVKSILKKAKSDDQFCENVRVKKEKTSPGKITQIQKSLAKLTLDSPPSKLATKVVSPKMLAKTSPAKSPTKVSSPCKSPSKVSSPSKSPTKTSPPKSPSKVSKSPTKIKPKASAEKNKTKNLKEAKIGKKKIADKKEVKCKISDSEKTVNKLLSDDDKIKKPRRKKGELMRAARTHSFPEAKIKTNIASSIDTSNISKDKKDEKCVNCQKGLNEKSKKDSSNSYKQDDKNSSAYTDSNVQYNMGHVESGGYSTHSYGVIQNLTGTCVHCSQNMYSSQGPSGFMMGQPGGLVSPCPTFTIGSVPMVQYHHPFSAGYPIQYQSHNTLPHCGCPSCYYYTPTASPLHHDTCHHNVPPPSYTALRDLNDPGHTGGRDGVDPKRSSLQNMGDSSHKEAGKSSCATKLDDMDPEIDVVGNATSYHSTCNSFNTSKGGNDDLDVEIDVVGGVPPLTFAEKDIIVETVKKKKKKENETKEKTPKSDKSGKKKEKFSASDKENKTKSIKKRKDSENSECDKNVKRKLELKESEEKSDSSEESPKTAKSAKKKSISESSGEIITKPSKKKSISDSTDVAKKGKKKSVSESLEVTKTIKKKSTDDEKTVKKKNLSKSSDAIKTGKKKTLSQLSIDIKKAKQNSLSESSVSIKPGKQNSLSELSVSIKPGKKKSVSESTDVVKTAKKKSLSESSDATKKGKKKNLSELSDTVKKGKKKSLSESEDESLIEVKNKSLEESPSVVKTGKQKSSKVSQVEVKTGKKKSLCESPEEIKPAKKKKLSISSDETNSSKKKVPKTPTVDTPSVKGGKKKTVSKPENKSENKSGDSIQNKPSKSLGKVENKKPTKRKSTDEVFTNDSKSEAKQRKLSTSESTKSSKDKIQLYNRSKSVDAKVLKDKNEISKTYPKRRRVASFDRQLSTESVVVRRKKSSTSTKNTSVHVVPIEKKKTEVKKVKKRNHNWEFKFPPEKRKIMVSGSMVERECYPAIIHTDGDIIYIRDVVILRSGPRKTDIPYLGKVTAFWEENDEMMMGLLWYYHPEHTDSGRLPHHLTNEIFASKHRDENSVACIDDKGYVLTYNEYCRYRGEKCRVESNLSPRPMVFPVLEDNPRSQRIPAPDVDSNTVYMCRQVYDFKLKRILKNPS</sequence>
<feature type="region of interest" description="Disordered" evidence="2">
    <location>
        <begin position="376"/>
        <end position="479"/>
    </location>
</feature>
<dbReference type="OrthoDB" id="1922186at2759"/>
<feature type="compositionally biased region" description="Basic and acidic residues" evidence="2">
    <location>
        <begin position="1453"/>
        <end position="1487"/>
    </location>
</feature>
<dbReference type="Pfam" id="PF01426">
    <property type="entry name" value="BAH"/>
    <property type="match status" value="1"/>
</dbReference>
<feature type="region of interest" description="Disordered" evidence="2">
    <location>
        <begin position="1350"/>
        <end position="1393"/>
    </location>
</feature>
<protein>
    <recommendedName>
        <fullName evidence="3">BAH domain-containing protein</fullName>
    </recommendedName>
</protein>
<dbReference type="Proteomes" id="UP000596742">
    <property type="component" value="Unassembled WGS sequence"/>
</dbReference>
<feature type="compositionally biased region" description="Basic and acidic residues" evidence="2">
    <location>
        <begin position="428"/>
        <end position="442"/>
    </location>
</feature>
<dbReference type="InterPro" id="IPR001025">
    <property type="entry name" value="BAH_dom"/>
</dbReference>
<feature type="compositionally biased region" description="Basic and acidic residues" evidence="2">
    <location>
        <begin position="1817"/>
        <end position="1831"/>
    </location>
</feature>
<evidence type="ECO:0000256" key="2">
    <source>
        <dbReference type="SAM" id="MobiDB-lite"/>
    </source>
</evidence>
<dbReference type="InterPro" id="IPR043151">
    <property type="entry name" value="BAH_sf"/>
</dbReference>
<feature type="region of interest" description="Disordered" evidence="2">
    <location>
        <begin position="1205"/>
        <end position="1230"/>
    </location>
</feature>
<accession>A0A8B6CSG8</accession>
<keyword evidence="1" id="KW-0175">Coiled coil</keyword>
<feature type="region of interest" description="Disordered" evidence="2">
    <location>
        <begin position="1453"/>
        <end position="1863"/>
    </location>
</feature>
<feature type="compositionally biased region" description="Basic and acidic residues" evidence="2">
    <location>
        <begin position="1205"/>
        <end position="1221"/>
    </location>
</feature>
<feature type="compositionally biased region" description="Basic and acidic residues" evidence="2">
    <location>
        <begin position="1158"/>
        <end position="1167"/>
    </location>
</feature>
<dbReference type="Gene3D" id="2.30.30.490">
    <property type="match status" value="1"/>
</dbReference>
<feature type="compositionally biased region" description="Basic and acidic residues" evidence="2">
    <location>
        <begin position="1103"/>
        <end position="1118"/>
    </location>
</feature>
<feature type="compositionally biased region" description="Polar residues" evidence="2">
    <location>
        <begin position="1621"/>
        <end position="1643"/>
    </location>
</feature>
<feature type="compositionally biased region" description="Basic and acidic residues" evidence="2">
    <location>
        <begin position="1125"/>
        <end position="1150"/>
    </location>
</feature>
<dbReference type="PANTHER" id="PTHR46576">
    <property type="entry name" value="BROMO ADJACENT HOMOLOGY DOMAIN-CONTAINING 1 PROTEIN"/>
    <property type="match status" value="1"/>
</dbReference>
<feature type="coiled-coil region" evidence="1">
    <location>
        <begin position="250"/>
        <end position="277"/>
    </location>
</feature>
<dbReference type="GO" id="GO:0045892">
    <property type="term" value="P:negative regulation of DNA-templated transcription"/>
    <property type="evidence" value="ECO:0007669"/>
    <property type="project" value="TreeGrafter"/>
</dbReference>
<dbReference type="InterPro" id="IPR053032">
    <property type="entry name" value="BAH_domain-containing"/>
</dbReference>
<organism evidence="4 5">
    <name type="scientific">Mytilus galloprovincialis</name>
    <name type="common">Mediterranean mussel</name>
    <dbReference type="NCBI Taxonomy" id="29158"/>
    <lineage>
        <taxon>Eukaryota</taxon>
        <taxon>Metazoa</taxon>
        <taxon>Spiralia</taxon>
        <taxon>Lophotrochozoa</taxon>
        <taxon>Mollusca</taxon>
        <taxon>Bivalvia</taxon>
        <taxon>Autobranchia</taxon>
        <taxon>Pteriomorphia</taxon>
        <taxon>Mytilida</taxon>
        <taxon>Mytiloidea</taxon>
        <taxon>Mytilidae</taxon>
        <taxon>Mytilinae</taxon>
        <taxon>Mytilus</taxon>
    </lineage>
</organism>
<feature type="compositionally biased region" description="Basic and acidic residues" evidence="2">
    <location>
        <begin position="386"/>
        <end position="407"/>
    </location>
</feature>
<feature type="compositionally biased region" description="Basic and acidic residues" evidence="2">
    <location>
        <begin position="1494"/>
        <end position="1526"/>
    </location>
</feature>
<comment type="caution">
    <text evidence="4">The sequence shown here is derived from an EMBL/GenBank/DDBJ whole genome shotgun (WGS) entry which is preliminary data.</text>
</comment>
<feature type="region of interest" description="Disordered" evidence="2">
    <location>
        <begin position="1044"/>
        <end position="1167"/>
    </location>
</feature>
<feature type="compositionally biased region" description="Polar residues" evidence="2">
    <location>
        <begin position="15"/>
        <end position="28"/>
    </location>
</feature>
<feature type="compositionally biased region" description="Basic and acidic residues" evidence="2">
    <location>
        <begin position="1353"/>
        <end position="1370"/>
    </location>
</feature>
<dbReference type="GO" id="GO:0005677">
    <property type="term" value="C:chromatin silencing complex"/>
    <property type="evidence" value="ECO:0007669"/>
    <property type="project" value="TreeGrafter"/>
</dbReference>
<dbReference type="GO" id="GO:0031507">
    <property type="term" value="P:heterochromatin formation"/>
    <property type="evidence" value="ECO:0007669"/>
    <property type="project" value="TreeGrafter"/>
</dbReference>
<dbReference type="GO" id="GO:0000976">
    <property type="term" value="F:transcription cis-regulatory region binding"/>
    <property type="evidence" value="ECO:0007669"/>
    <property type="project" value="TreeGrafter"/>
</dbReference>
<feature type="domain" description="BAH" evidence="3">
    <location>
        <begin position="1972"/>
        <end position="2120"/>
    </location>
</feature>
<evidence type="ECO:0000313" key="5">
    <source>
        <dbReference type="Proteomes" id="UP000596742"/>
    </source>
</evidence>
<evidence type="ECO:0000256" key="1">
    <source>
        <dbReference type="SAM" id="Coils"/>
    </source>
</evidence>
<keyword evidence="5" id="KW-1185">Reference proteome</keyword>
<feature type="compositionally biased region" description="Polar residues" evidence="2">
    <location>
        <begin position="55"/>
        <end position="73"/>
    </location>
</feature>
<name>A0A8B6CSG8_MYTGA</name>
<feature type="region of interest" description="Disordered" evidence="2">
    <location>
        <begin position="1"/>
        <end position="98"/>
    </location>
</feature>
<feature type="compositionally biased region" description="Polar residues" evidence="2">
    <location>
        <begin position="468"/>
        <end position="477"/>
    </location>
</feature>
<feature type="compositionally biased region" description="Basic and acidic residues" evidence="2">
    <location>
        <begin position="1794"/>
        <end position="1804"/>
    </location>
</feature>
<feature type="compositionally biased region" description="Low complexity" evidence="2">
    <location>
        <begin position="1776"/>
        <end position="1786"/>
    </location>
</feature>
<reference evidence="4" key="1">
    <citation type="submission" date="2018-11" db="EMBL/GenBank/DDBJ databases">
        <authorList>
            <person name="Alioto T."/>
            <person name="Alioto T."/>
        </authorList>
    </citation>
    <scope>NUCLEOTIDE SEQUENCE</scope>
</reference>
<feature type="compositionally biased region" description="Low complexity" evidence="2">
    <location>
        <begin position="1058"/>
        <end position="1098"/>
    </location>
</feature>
<feature type="compositionally biased region" description="Basic and acidic residues" evidence="2">
    <location>
        <begin position="714"/>
        <end position="729"/>
    </location>
</feature>
<gene>
    <name evidence="4" type="ORF">MGAL_10B053788</name>
</gene>